<dbReference type="InterPro" id="IPR005805">
    <property type="entry name" value="Rieske_Fe-S_prot_C"/>
</dbReference>
<evidence type="ECO:0000256" key="20">
    <source>
        <dbReference type="RuleBase" id="RU004494"/>
    </source>
</evidence>
<dbReference type="EC" id="7.1.1.8" evidence="5 20"/>
<dbReference type="GO" id="GO:0008121">
    <property type="term" value="F:quinol-cytochrome-c reductase activity"/>
    <property type="evidence" value="ECO:0007669"/>
    <property type="project" value="UniProtKB-EC"/>
</dbReference>
<dbReference type="FunFam" id="2.102.10.10:FF:000001">
    <property type="entry name" value="Cytochrome b-c1 complex subunit Rieske, mitochondrial"/>
    <property type="match status" value="1"/>
</dbReference>
<evidence type="ECO:0000313" key="24">
    <source>
        <dbReference type="EMBL" id="MBR7621091.1"/>
    </source>
</evidence>
<evidence type="ECO:0000256" key="22">
    <source>
        <dbReference type="SAM" id="MobiDB-lite"/>
    </source>
</evidence>
<dbReference type="EMBL" id="JAGSGD010000001">
    <property type="protein sequence ID" value="MBR7621091.1"/>
    <property type="molecule type" value="Genomic_DNA"/>
</dbReference>
<dbReference type="InterPro" id="IPR006317">
    <property type="entry name" value="Ubiquinol_cyt_c_Rdtase_Fe-S-su"/>
</dbReference>
<dbReference type="Pfam" id="PF00355">
    <property type="entry name" value="Rieske"/>
    <property type="match status" value="1"/>
</dbReference>
<dbReference type="InterPro" id="IPR014349">
    <property type="entry name" value="Rieske_Fe-S_prot"/>
</dbReference>
<dbReference type="PANTHER" id="PTHR10134">
    <property type="entry name" value="CYTOCHROME B-C1 COMPLEX SUBUNIT RIESKE, MITOCHONDRIAL"/>
    <property type="match status" value="1"/>
</dbReference>
<protein>
    <recommendedName>
        <fullName evidence="6 20">Ubiquinol-cytochrome c reductase iron-sulfur subunit</fullName>
        <ecNumber evidence="5 20">7.1.1.8</ecNumber>
    </recommendedName>
</protein>
<dbReference type="InterPro" id="IPR017941">
    <property type="entry name" value="Rieske_2Fe-2S"/>
</dbReference>
<evidence type="ECO:0000256" key="1">
    <source>
        <dbReference type="ARBA" id="ARBA00002444"/>
    </source>
</evidence>
<evidence type="ECO:0000256" key="7">
    <source>
        <dbReference type="ARBA" id="ARBA00022448"/>
    </source>
</evidence>
<evidence type="ECO:0000256" key="3">
    <source>
        <dbReference type="ARBA" id="ARBA00010651"/>
    </source>
</evidence>
<reference evidence="24" key="2">
    <citation type="submission" date="2021-04" db="EMBL/GenBank/DDBJ databases">
        <title>Draft genome assembly of strain Phenylobacterium sp. 20VBR1 using MiniION and Illumina platforms.</title>
        <authorList>
            <person name="Thomas F.A."/>
            <person name="Krishnan K.P."/>
            <person name="Sinha R.K."/>
        </authorList>
    </citation>
    <scope>NUCLEOTIDE SEQUENCE</scope>
    <source>
        <strain evidence="24">20VBR1</strain>
    </source>
</reference>
<keyword evidence="17" id="KW-0472">Membrane</keyword>
<evidence type="ECO:0000256" key="21">
    <source>
        <dbReference type="RuleBase" id="RU004497"/>
    </source>
</evidence>
<keyword evidence="7 20" id="KW-0813">Transport</keyword>
<dbReference type="InterPro" id="IPR019470">
    <property type="entry name" value="Ubiq_cytC_Rdtase_Fe-S_su_TAT"/>
</dbReference>
<comment type="subcellular location">
    <subcellularLocation>
        <location evidence="2">Cell membrane</location>
        <topology evidence="2">Single-pass membrane protein</topology>
    </subcellularLocation>
</comment>
<dbReference type="SUPFAM" id="SSF50022">
    <property type="entry name" value="ISP domain"/>
    <property type="match status" value="1"/>
</dbReference>
<dbReference type="InterPro" id="IPR036922">
    <property type="entry name" value="Rieske_2Fe-2S_sf"/>
</dbReference>
<evidence type="ECO:0000256" key="16">
    <source>
        <dbReference type="ARBA" id="ARBA00023014"/>
    </source>
</evidence>
<comment type="subunit">
    <text evidence="4 21">The main subunits of complex b-c1 are: cytochrome b, cytochrome c1 and the Rieske protein.</text>
</comment>
<comment type="cofactor">
    <cofactor evidence="20">
        <name>[2Fe-2S] cluster</name>
        <dbReference type="ChEBI" id="CHEBI:190135"/>
    </cofactor>
    <text evidence="20">Binds 1 [2Fe-2S] cluster per subunit.</text>
</comment>
<dbReference type="CDD" id="cd03470">
    <property type="entry name" value="Rieske_cytochrome_bc1"/>
    <property type="match status" value="1"/>
</dbReference>
<keyword evidence="11" id="KW-0479">Metal-binding</keyword>
<evidence type="ECO:0000256" key="17">
    <source>
        <dbReference type="ARBA" id="ARBA00023136"/>
    </source>
</evidence>
<evidence type="ECO:0000256" key="11">
    <source>
        <dbReference type="ARBA" id="ARBA00022723"/>
    </source>
</evidence>
<comment type="similarity">
    <text evidence="3">Belongs to the Rieske iron-sulfur protein family.</text>
</comment>
<evidence type="ECO:0000256" key="13">
    <source>
        <dbReference type="ARBA" id="ARBA00022982"/>
    </source>
</evidence>
<feature type="compositionally biased region" description="Basic and acidic residues" evidence="22">
    <location>
        <begin position="41"/>
        <end position="51"/>
    </location>
</feature>
<evidence type="ECO:0000256" key="18">
    <source>
        <dbReference type="ARBA" id="ARBA00023157"/>
    </source>
</evidence>
<evidence type="ECO:0000256" key="2">
    <source>
        <dbReference type="ARBA" id="ARBA00004162"/>
    </source>
</evidence>
<comment type="catalytic activity">
    <reaction evidence="19 20">
        <text>a quinol + 2 Fe(III)-[cytochrome c](out) = a quinone + 2 Fe(II)-[cytochrome c](out) + 2 H(+)(out)</text>
        <dbReference type="Rhea" id="RHEA:11484"/>
        <dbReference type="Rhea" id="RHEA-COMP:10350"/>
        <dbReference type="Rhea" id="RHEA-COMP:14399"/>
        <dbReference type="ChEBI" id="CHEBI:15378"/>
        <dbReference type="ChEBI" id="CHEBI:24646"/>
        <dbReference type="ChEBI" id="CHEBI:29033"/>
        <dbReference type="ChEBI" id="CHEBI:29034"/>
        <dbReference type="ChEBI" id="CHEBI:132124"/>
        <dbReference type="EC" id="7.1.1.8"/>
    </reaction>
</comment>
<dbReference type="Gene3D" id="1.20.5.510">
    <property type="entry name" value="Single helix bin"/>
    <property type="match status" value="1"/>
</dbReference>
<dbReference type="PROSITE" id="PS51296">
    <property type="entry name" value="RIESKE"/>
    <property type="match status" value="1"/>
</dbReference>
<keyword evidence="26" id="KW-1185">Reference proteome</keyword>
<evidence type="ECO:0000256" key="15">
    <source>
        <dbReference type="ARBA" id="ARBA00023004"/>
    </source>
</evidence>
<comment type="miscellaneous">
    <text evidence="20">The Rieske protein is a high potential 2Fe-2S protein.</text>
</comment>
<dbReference type="NCBIfam" id="TIGR01416">
    <property type="entry name" value="Rieske_proteo"/>
    <property type="match status" value="1"/>
</dbReference>
<gene>
    <name evidence="24" type="primary">petA</name>
    <name evidence="24" type="ORF">JKL49_16985</name>
    <name evidence="25" type="ORF">JKL49_23860</name>
</gene>
<evidence type="ECO:0000313" key="25">
    <source>
        <dbReference type="EMBL" id="QQZ49793.1"/>
    </source>
</evidence>
<keyword evidence="13 20" id="KW-0249">Electron transport</keyword>
<dbReference type="AlphaFoldDB" id="A0A941HXH2"/>
<keyword evidence="8" id="KW-1003">Cell membrane</keyword>
<keyword evidence="14" id="KW-1133">Transmembrane helix</keyword>
<dbReference type="EMBL" id="CP068570">
    <property type="protein sequence ID" value="QQZ49793.1"/>
    <property type="molecule type" value="Genomic_DNA"/>
</dbReference>
<feature type="domain" description="Rieske" evidence="23">
    <location>
        <begin position="120"/>
        <end position="213"/>
    </location>
</feature>
<comment type="function">
    <text evidence="1">Component of the ubiquinol-cytochrome c reductase complex (complex III or cytochrome b-c1 complex), which is a respiratory chain that generates an electrochemical potential coupled to ATP synthesis.</text>
</comment>
<name>A0A941HXH2_9CAUL</name>
<evidence type="ECO:0000256" key="8">
    <source>
        <dbReference type="ARBA" id="ARBA00022475"/>
    </source>
</evidence>
<evidence type="ECO:0000313" key="26">
    <source>
        <dbReference type="Proteomes" id="UP000622580"/>
    </source>
</evidence>
<sequence length="215" mass="23102">MNSEWPLPECLAGSKTGLGAKPRPQTKGSFKVADTVVGAKPDPHASGEDPNRRDFIHIAAAVMAVGAVGALAWPFIDQMNPAGDTLALASVEFDLTKVEAGQQVTIKWRGKPLFIRNRTGKEIAEAIKDDKADLRDPQTDEERHKPGKAQWLILVGTCTHLGCVPTFGGGDYGGWFCPCHGSHYDTSGRIRKGPAPKNLAVPDYAFLTDTKVKVG</sequence>
<evidence type="ECO:0000256" key="19">
    <source>
        <dbReference type="ARBA" id="ARBA00029351"/>
    </source>
</evidence>
<evidence type="ECO:0000256" key="10">
    <source>
        <dbReference type="ARBA" id="ARBA00022714"/>
    </source>
</evidence>
<evidence type="ECO:0000256" key="4">
    <source>
        <dbReference type="ARBA" id="ARBA00011649"/>
    </source>
</evidence>
<keyword evidence="15" id="KW-0408">Iron</keyword>
<evidence type="ECO:0000256" key="14">
    <source>
        <dbReference type="ARBA" id="ARBA00022989"/>
    </source>
</evidence>
<reference evidence="25" key="1">
    <citation type="submission" date="2021-01" db="EMBL/GenBank/DDBJ databases">
        <title>Genome sequence of Phenylobacterium sp. 20VBR1 isolated from a valley glaceir, Ny-Alesund, Svalbard.</title>
        <authorList>
            <person name="Thomas F.A."/>
            <person name="Krishnan K.P."/>
            <person name="Sinha R.K."/>
        </authorList>
    </citation>
    <scope>NUCLEOTIDE SEQUENCE</scope>
    <source>
        <strain evidence="25">20VBR1</strain>
    </source>
</reference>
<evidence type="ECO:0000256" key="5">
    <source>
        <dbReference type="ARBA" id="ARBA00012951"/>
    </source>
</evidence>
<dbReference type="Pfam" id="PF10399">
    <property type="entry name" value="UCR_Fe-S_N"/>
    <property type="match status" value="1"/>
</dbReference>
<keyword evidence="9" id="KW-0812">Transmembrane</keyword>
<proteinExistence type="inferred from homology"/>
<dbReference type="GO" id="GO:0051537">
    <property type="term" value="F:2 iron, 2 sulfur cluster binding"/>
    <property type="evidence" value="ECO:0007669"/>
    <property type="project" value="UniProtKB-KW"/>
</dbReference>
<evidence type="ECO:0000259" key="23">
    <source>
        <dbReference type="PROSITE" id="PS51296"/>
    </source>
</evidence>
<keyword evidence="12" id="KW-1278">Translocase</keyword>
<dbReference type="GO" id="GO:0005886">
    <property type="term" value="C:plasma membrane"/>
    <property type="evidence" value="ECO:0007669"/>
    <property type="project" value="UniProtKB-SubCell"/>
</dbReference>
<keyword evidence="18" id="KW-1015">Disulfide bond</keyword>
<dbReference type="Gene3D" id="2.102.10.10">
    <property type="entry name" value="Rieske [2Fe-2S] iron-sulphur domain"/>
    <property type="match status" value="1"/>
</dbReference>
<evidence type="ECO:0000256" key="6">
    <source>
        <dbReference type="ARBA" id="ARBA00019816"/>
    </source>
</evidence>
<evidence type="ECO:0000256" key="12">
    <source>
        <dbReference type="ARBA" id="ARBA00022967"/>
    </source>
</evidence>
<dbReference type="PRINTS" id="PR00162">
    <property type="entry name" value="RIESKE"/>
</dbReference>
<evidence type="ECO:0000256" key="9">
    <source>
        <dbReference type="ARBA" id="ARBA00022692"/>
    </source>
</evidence>
<accession>A0A941HXH2</accession>
<keyword evidence="10" id="KW-0001">2Fe-2S</keyword>
<keyword evidence="16" id="KW-0411">Iron-sulfur</keyword>
<dbReference type="Proteomes" id="UP000622580">
    <property type="component" value="Unassembled WGS sequence"/>
</dbReference>
<organism evidence="24 26">
    <name type="scientific">Phenylobacterium glaciei</name>
    <dbReference type="NCBI Taxonomy" id="2803784"/>
    <lineage>
        <taxon>Bacteria</taxon>
        <taxon>Pseudomonadati</taxon>
        <taxon>Pseudomonadota</taxon>
        <taxon>Alphaproteobacteria</taxon>
        <taxon>Caulobacterales</taxon>
        <taxon>Caulobacteraceae</taxon>
        <taxon>Phenylobacterium</taxon>
    </lineage>
</organism>
<dbReference type="GO" id="GO:0046872">
    <property type="term" value="F:metal ion binding"/>
    <property type="evidence" value="ECO:0007669"/>
    <property type="project" value="UniProtKB-KW"/>
</dbReference>
<feature type="region of interest" description="Disordered" evidence="22">
    <location>
        <begin position="1"/>
        <end position="51"/>
    </location>
</feature>